<feature type="chain" id="PRO_5024298334" evidence="1">
    <location>
        <begin position="19"/>
        <end position="108"/>
    </location>
</feature>
<organism evidence="2 3">
    <name type="scientific">Thermomonas fusca</name>
    <dbReference type="NCBI Taxonomy" id="215690"/>
    <lineage>
        <taxon>Bacteria</taxon>
        <taxon>Pseudomonadati</taxon>
        <taxon>Pseudomonadota</taxon>
        <taxon>Gammaproteobacteria</taxon>
        <taxon>Lysobacterales</taxon>
        <taxon>Lysobacteraceae</taxon>
        <taxon>Thermomonas</taxon>
    </lineage>
</organism>
<accession>A0A5R9PAX7</accession>
<keyword evidence="3" id="KW-1185">Reference proteome</keyword>
<dbReference type="Proteomes" id="UP000308508">
    <property type="component" value="Unassembled WGS sequence"/>
</dbReference>
<gene>
    <name evidence="2" type="ORF">E5S66_13405</name>
</gene>
<sequence>MRLLTIAPLLLLSFSSVAEPDYSYCEITGLALGADKEFVGSVAARIVDRQGLTGDSGCQAVWQDAYRTGKRLSTGGQWSQLDTVKWGKLQAFETKVLDSVINGLHLGL</sequence>
<evidence type="ECO:0000313" key="2">
    <source>
        <dbReference type="EMBL" id="TLX20681.1"/>
    </source>
</evidence>
<keyword evidence="1" id="KW-0732">Signal</keyword>
<feature type="signal peptide" evidence="1">
    <location>
        <begin position="1"/>
        <end position="18"/>
    </location>
</feature>
<proteinExistence type="predicted"/>
<protein>
    <submittedName>
        <fullName evidence="2">Uncharacterized protein</fullName>
    </submittedName>
</protein>
<reference evidence="2 3" key="1">
    <citation type="submission" date="2019-04" db="EMBL/GenBank/DDBJ databases">
        <authorList>
            <person name="Grouzdev D.S."/>
            <person name="Nazina T.N."/>
        </authorList>
    </citation>
    <scope>NUCLEOTIDE SEQUENCE [LARGE SCALE GENOMIC DNA]</scope>
    <source>
        <strain evidence="2 3">SHC 3-19</strain>
    </source>
</reference>
<evidence type="ECO:0000256" key="1">
    <source>
        <dbReference type="SAM" id="SignalP"/>
    </source>
</evidence>
<dbReference type="AlphaFoldDB" id="A0A5R9PAX7"/>
<evidence type="ECO:0000313" key="3">
    <source>
        <dbReference type="Proteomes" id="UP000308508"/>
    </source>
</evidence>
<dbReference type="RefSeq" id="WP_138350034.1">
    <property type="nucleotide sequence ID" value="NZ_SROY01000010.1"/>
</dbReference>
<dbReference type="EMBL" id="SROY01000010">
    <property type="protein sequence ID" value="TLX20681.1"/>
    <property type="molecule type" value="Genomic_DNA"/>
</dbReference>
<comment type="caution">
    <text evidence="2">The sequence shown here is derived from an EMBL/GenBank/DDBJ whole genome shotgun (WGS) entry which is preliminary data.</text>
</comment>
<name>A0A5R9PAX7_9GAMM</name>